<sequence>MRQRKKRNRLTYSPAGKAFPPPPLKWIQTCMLNKQKNNRPP</sequence>
<protein>
    <submittedName>
        <fullName evidence="2">Uncharacterized protein</fullName>
    </submittedName>
</protein>
<dbReference type="Proteomes" id="UP000075683">
    <property type="component" value="Unassembled WGS sequence"/>
</dbReference>
<dbReference type="EMBL" id="LQYT01000143">
    <property type="protein sequence ID" value="KYD08065.1"/>
    <property type="molecule type" value="Genomic_DNA"/>
</dbReference>
<reference evidence="2 3" key="1">
    <citation type="submission" date="2016-01" db="EMBL/GenBank/DDBJ databases">
        <title>Draft Genome Sequences of Seven Thermophilic Sporeformers Isolated from Foods.</title>
        <authorList>
            <person name="Berendsen E.M."/>
            <person name="Wells-Bennik M.H."/>
            <person name="Krawcyk A.O."/>
            <person name="De Jong A."/>
            <person name="Holsappel S."/>
            <person name="Eijlander R.T."/>
            <person name="Kuipers O.P."/>
        </authorList>
    </citation>
    <scope>NUCLEOTIDE SEQUENCE [LARGE SCALE GENOMIC DNA]</scope>
    <source>
        <strain evidence="2 3">B4135</strain>
    </source>
</reference>
<name>A0A150L718_9BACI</name>
<accession>A0A150L718</accession>
<dbReference type="AlphaFoldDB" id="A0A150L718"/>
<gene>
    <name evidence="2" type="ORF">B4135_4222</name>
</gene>
<comment type="caution">
    <text evidence="2">The sequence shown here is derived from an EMBL/GenBank/DDBJ whole genome shotgun (WGS) entry which is preliminary data.</text>
</comment>
<evidence type="ECO:0000313" key="3">
    <source>
        <dbReference type="Proteomes" id="UP000075683"/>
    </source>
</evidence>
<evidence type="ECO:0000313" key="2">
    <source>
        <dbReference type="EMBL" id="KYD08065.1"/>
    </source>
</evidence>
<organism evidence="2 3">
    <name type="scientific">Caldibacillus debilis</name>
    <dbReference type="NCBI Taxonomy" id="301148"/>
    <lineage>
        <taxon>Bacteria</taxon>
        <taxon>Bacillati</taxon>
        <taxon>Bacillota</taxon>
        <taxon>Bacilli</taxon>
        <taxon>Bacillales</taxon>
        <taxon>Bacillaceae</taxon>
        <taxon>Caldibacillus</taxon>
    </lineage>
</organism>
<proteinExistence type="predicted"/>
<evidence type="ECO:0000256" key="1">
    <source>
        <dbReference type="SAM" id="MobiDB-lite"/>
    </source>
</evidence>
<dbReference type="STRING" id="301148.B4135_4222"/>
<feature type="region of interest" description="Disordered" evidence="1">
    <location>
        <begin position="1"/>
        <end position="24"/>
    </location>
</feature>